<dbReference type="EMBL" id="JAAMPC010000001">
    <property type="protein sequence ID" value="KAG2330173.1"/>
    <property type="molecule type" value="Genomic_DNA"/>
</dbReference>
<gene>
    <name evidence="2" type="ORF">Bca52824_001353</name>
</gene>
<organism evidence="2 3">
    <name type="scientific">Brassica carinata</name>
    <name type="common">Ethiopian mustard</name>
    <name type="synonym">Abyssinian cabbage</name>
    <dbReference type="NCBI Taxonomy" id="52824"/>
    <lineage>
        <taxon>Eukaryota</taxon>
        <taxon>Viridiplantae</taxon>
        <taxon>Streptophyta</taxon>
        <taxon>Embryophyta</taxon>
        <taxon>Tracheophyta</taxon>
        <taxon>Spermatophyta</taxon>
        <taxon>Magnoliopsida</taxon>
        <taxon>eudicotyledons</taxon>
        <taxon>Gunneridae</taxon>
        <taxon>Pentapetalae</taxon>
        <taxon>rosids</taxon>
        <taxon>malvids</taxon>
        <taxon>Brassicales</taxon>
        <taxon>Brassicaceae</taxon>
        <taxon>Brassiceae</taxon>
        <taxon>Brassica</taxon>
    </lineage>
</organism>
<feature type="region of interest" description="Disordered" evidence="1">
    <location>
        <begin position="42"/>
        <end position="67"/>
    </location>
</feature>
<evidence type="ECO:0000256" key="1">
    <source>
        <dbReference type="SAM" id="MobiDB-lite"/>
    </source>
</evidence>
<feature type="region of interest" description="Disordered" evidence="1">
    <location>
        <begin position="1"/>
        <end position="21"/>
    </location>
</feature>
<reference evidence="2 3" key="1">
    <citation type="submission" date="2020-02" db="EMBL/GenBank/DDBJ databases">
        <authorList>
            <person name="Ma Q."/>
            <person name="Huang Y."/>
            <person name="Song X."/>
            <person name="Pei D."/>
        </authorList>
    </citation>
    <scope>NUCLEOTIDE SEQUENCE [LARGE SCALE GENOMIC DNA]</scope>
    <source>
        <strain evidence="2">Sxm20200214</strain>
        <tissue evidence="2">Leaf</tissue>
    </source>
</reference>
<evidence type="ECO:0000313" key="3">
    <source>
        <dbReference type="Proteomes" id="UP000886595"/>
    </source>
</evidence>
<protein>
    <submittedName>
        <fullName evidence="2">Uncharacterized protein</fullName>
    </submittedName>
</protein>
<sequence length="67" mass="7168">MRDETTAATVTSLRRPSSGGTVAERVEDIAVISTHFGAGLHCGEKKPLGNLDKLEHKQGSQRLHNTG</sequence>
<dbReference type="Proteomes" id="UP000886595">
    <property type="component" value="Unassembled WGS sequence"/>
</dbReference>
<evidence type="ECO:0000313" key="2">
    <source>
        <dbReference type="EMBL" id="KAG2330173.1"/>
    </source>
</evidence>
<keyword evidence="3" id="KW-1185">Reference proteome</keyword>
<proteinExistence type="predicted"/>
<feature type="compositionally biased region" description="Basic and acidic residues" evidence="1">
    <location>
        <begin position="42"/>
        <end position="58"/>
    </location>
</feature>
<accession>A0A8X8BDA0</accession>
<dbReference type="AlphaFoldDB" id="A0A8X8BDA0"/>
<feature type="compositionally biased region" description="Polar residues" evidence="1">
    <location>
        <begin position="1"/>
        <end position="20"/>
    </location>
</feature>
<name>A0A8X8BDA0_BRACI</name>
<comment type="caution">
    <text evidence="2">The sequence shown here is derived from an EMBL/GenBank/DDBJ whole genome shotgun (WGS) entry which is preliminary data.</text>
</comment>